<dbReference type="AlphaFoldDB" id="A0A2M7BU77"/>
<feature type="non-terminal residue" evidence="1">
    <location>
        <position position="241"/>
    </location>
</feature>
<evidence type="ECO:0000313" key="2">
    <source>
        <dbReference type="Proteomes" id="UP000229894"/>
    </source>
</evidence>
<comment type="caution">
    <text evidence="1">The sequence shown here is derived from an EMBL/GenBank/DDBJ whole genome shotgun (WGS) entry which is preliminary data.</text>
</comment>
<organism evidence="1 2">
    <name type="scientific">Candidatus Portnoybacteria bacterium CG03_land_8_20_14_0_80_41_10</name>
    <dbReference type="NCBI Taxonomy" id="1974808"/>
    <lineage>
        <taxon>Bacteria</taxon>
        <taxon>Candidatus Portnoyibacteriota</taxon>
    </lineage>
</organism>
<dbReference type="EMBL" id="PEUX01000045">
    <property type="protein sequence ID" value="PIV10124.1"/>
    <property type="molecule type" value="Genomic_DNA"/>
</dbReference>
<name>A0A2M7BU77_9BACT</name>
<reference evidence="2" key="1">
    <citation type="submission" date="2017-09" db="EMBL/GenBank/DDBJ databases">
        <title>Depth-based differentiation of microbial function through sediment-hosted aquifers and enrichment of novel symbionts in the deep terrestrial subsurface.</title>
        <authorList>
            <person name="Probst A.J."/>
            <person name="Ladd B."/>
            <person name="Jarett J.K."/>
            <person name="Geller-Mcgrath D.E."/>
            <person name="Sieber C.M.K."/>
            <person name="Emerson J.B."/>
            <person name="Anantharaman K."/>
            <person name="Thomas B.C."/>
            <person name="Malmstrom R."/>
            <person name="Stieglmeier M."/>
            <person name="Klingl A."/>
            <person name="Woyke T."/>
            <person name="Ryan C.M."/>
            <person name="Banfield J.F."/>
        </authorList>
    </citation>
    <scope>NUCLEOTIDE SEQUENCE [LARGE SCALE GENOMIC DNA]</scope>
</reference>
<proteinExistence type="predicted"/>
<protein>
    <submittedName>
        <fullName evidence="1">Uncharacterized protein</fullName>
    </submittedName>
</protein>
<gene>
    <name evidence="1" type="ORF">COS49_02200</name>
</gene>
<sequence length="241" mass="23342">GIGDATPTNKLDVTGAIGISDTTVIDASRNLTNIGTITSGLINSQTISSAANFTGTVNAVTGYKVNGAAASGNVLRGDGTNFVSATLAGSDVTGAALTKTDDTNVTLTLGGTPTTALLRASSITVGWSGQLAAGRGGTGSAFFAVSGPATTVKTFTFPDSNATILYSGGPLGTPSSGTLTNATDLPIVAGTTGTLTVARGGTGATTLTGLLQGNGTSAITAVTGTAGQIPYFNGTNTLLAT</sequence>
<evidence type="ECO:0000313" key="1">
    <source>
        <dbReference type="EMBL" id="PIV10124.1"/>
    </source>
</evidence>
<feature type="non-terminal residue" evidence="1">
    <location>
        <position position="1"/>
    </location>
</feature>
<accession>A0A2M7BU77</accession>
<dbReference type="Proteomes" id="UP000229894">
    <property type="component" value="Unassembled WGS sequence"/>
</dbReference>